<evidence type="ECO:0000313" key="3">
    <source>
        <dbReference type="Proteomes" id="UP000245263"/>
    </source>
</evidence>
<evidence type="ECO:0000313" key="2">
    <source>
        <dbReference type="EMBL" id="BDA77510.1"/>
    </source>
</evidence>
<dbReference type="Proteomes" id="UP000245263">
    <property type="component" value="Chromosome 1"/>
</dbReference>
<keyword evidence="3" id="KW-1185">Reference proteome</keyword>
<feature type="signal peptide" evidence="1">
    <location>
        <begin position="1"/>
        <end position="23"/>
    </location>
</feature>
<reference evidence="2 3" key="1">
    <citation type="submission" date="2021-08" db="EMBL/GenBank/DDBJ databases">
        <title>Complete genome sequence of Leptospira kobayashii strain E30.</title>
        <authorList>
            <person name="Nakao R."/>
            <person name="Nakamura S."/>
            <person name="Masuzawa T."/>
            <person name="Koizumi N."/>
        </authorList>
    </citation>
    <scope>NUCLEOTIDE SEQUENCE [LARGE SCALE GENOMIC DNA]</scope>
    <source>
        <strain evidence="2 3">E30</strain>
    </source>
</reference>
<evidence type="ECO:0000256" key="1">
    <source>
        <dbReference type="SAM" id="SignalP"/>
    </source>
</evidence>
<evidence type="ECO:0008006" key="4">
    <source>
        <dbReference type="Google" id="ProtNLM"/>
    </source>
</evidence>
<organism evidence="2 3">
    <name type="scientific">Leptospira kobayashii</name>
    <dbReference type="NCBI Taxonomy" id="1917830"/>
    <lineage>
        <taxon>Bacteria</taxon>
        <taxon>Pseudomonadati</taxon>
        <taxon>Spirochaetota</taxon>
        <taxon>Spirochaetia</taxon>
        <taxon>Leptospirales</taxon>
        <taxon>Leptospiraceae</taxon>
        <taxon>Leptospira</taxon>
    </lineage>
</organism>
<dbReference type="EMBL" id="AP025028">
    <property type="protein sequence ID" value="BDA77510.1"/>
    <property type="molecule type" value="Genomic_DNA"/>
</dbReference>
<accession>A0ABM7UR83</accession>
<name>A0ABM7UR83_9LEPT</name>
<protein>
    <recommendedName>
        <fullName evidence="4">Lipoprotein</fullName>
    </recommendedName>
</protein>
<proteinExistence type="predicted"/>
<keyword evidence="1" id="KW-0732">Signal</keyword>
<feature type="chain" id="PRO_5046450616" description="Lipoprotein" evidence="1">
    <location>
        <begin position="24"/>
        <end position="116"/>
    </location>
</feature>
<dbReference type="RefSeq" id="WP_109022096.1">
    <property type="nucleotide sequence ID" value="NZ_AP025028.1"/>
</dbReference>
<gene>
    <name evidence="2" type="ORF">LPTSP3_g04400</name>
</gene>
<sequence length="116" mass="12883">MILKYIKILILLASFAIFMQCAAQEDRVPVNEAQSQVYAAAKFAAEKCGTPIPNPPLIIVNPPLKRNLDLCSVSITRVGCPFVGYPIACTLIYLQKDPGNIPWYANFNELSKQQIK</sequence>